<dbReference type="Gene3D" id="1.10.1220.10">
    <property type="entry name" value="Met repressor-like"/>
    <property type="match status" value="1"/>
</dbReference>
<dbReference type="Pfam" id="PF01402">
    <property type="entry name" value="RHH_1"/>
    <property type="match status" value="1"/>
</dbReference>
<gene>
    <name evidence="2" type="ORF">JF625_14880</name>
</gene>
<dbReference type="AlphaFoldDB" id="A0A952KFK3"/>
<dbReference type="Proteomes" id="UP000700706">
    <property type="component" value="Unassembled WGS sequence"/>
</dbReference>
<dbReference type="InterPro" id="IPR002145">
    <property type="entry name" value="CopG"/>
</dbReference>
<sequence>MSDLLPVSIKLDSTQREKLKKLAEARDRKPHYLMREAIQQYLEREEARESFKQEALASWREYQETGLHLTGEEVDRWLATWGTDEETEAPACHE</sequence>
<protein>
    <submittedName>
        <fullName evidence="2">CopG family ribbon-helix-helix protein</fullName>
    </submittedName>
</protein>
<dbReference type="InterPro" id="IPR010985">
    <property type="entry name" value="Ribbon_hlx_hlx"/>
</dbReference>
<comment type="caution">
    <text evidence="2">The sequence shown here is derived from an EMBL/GenBank/DDBJ whole genome shotgun (WGS) entry which is preliminary data.</text>
</comment>
<evidence type="ECO:0000259" key="1">
    <source>
        <dbReference type="Pfam" id="PF01402"/>
    </source>
</evidence>
<evidence type="ECO:0000313" key="3">
    <source>
        <dbReference type="Proteomes" id="UP000700706"/>
    </source>
</evidence>
<dbReference type="EMBL" id="JAEKLZ010000215">
    <property type="protein sequence ID" value="MBW8726425.1"/>
    <property type="molecule type" value="Genomic_DNA"/>
</dbReference>
<reference evidence="2" key="1">
    <citation type="submission" date="2020-06" db="EMBL/GenBank/DDBJ databases">
        <title>Stable isotope informed genome-resolved metagenomics uncovers potential trophic interactions in rhizosphere soil.</title>
        <authorList>
            <person name="Starr E.P."/>
            <person name="Shi S."/>
            <person name="Blazewicz S.J."/>
            <person name="Koch B.J."/>
            <person name="Probst A.J."/>
            <person name="Hungate B.A."/>
            <person name="Pett-Ridge J."/>
            <person name="Firestone M.K."/>
            <person name="Banfield J.F."/>
        </authorList>
    </citation>
    <scope>NUCLEOTIDE SEQUENCE</scope>
    <source>
        <strain evidence="2">YM_69_17</strain>
    </source>
</reference>
<evidence type="ECO:0000313" key="2">
    <source>
        <dbReference type="EMBL" id="MBW8726425.1"/>
    </source>
</evidence>
<dbReference type="SUPFAM" id="SSF47598">
    <property type="entry name" value="Ribbon-helix-helix"/>
    <property type="match status" value="1"/>
</dbReference>
<organism evidence="2 3">
    <name type="scientific">Inquilinus limosus</name>
    <dbReference type="NCBI Taxonomy" id="171674"/>
    <lineage>
        <taxon>Bacteria</taxon>
        <taxon>Pseudomonadati</taxon>
        <taxon>Pseudomonadota</taxon>
        <taxon>Alphaproteobacteria</taxon>
        <taxon>Rhodospirillales</taxon>
        <taxon>Rhodospirillaceae</taxon>
        <taxon>Inquilinus</taxon>
    </lineage>
</organism>
<dbReference type="CDD" id="cd22233">
    <property type="entry name" value="RHH_CopAso-like"/>
    <property type="match status" value="1"/>
</dbReference>
<feature type="domain" description="Ribbon-helix-helix protein CopG" evidence="1">
    <location>
        <begin position="7"/>
        <end position="45"/>
    </location>
</feature>
<dbReference type="InterPro" id="IPR013321">
    <property type="entry name" value="Arc_rbn_hlx_hlx"/>
</dbReference>
<name>A0A952KFK3_9PROT</name>
<dbReference type="GO" id="GO:0006355">
    <property type="term" value="P:regulation of DNA-templated transcription"/>
    <property type="evidence" value="ECO:0007669"/>
    <property type="project" value="InterPro"/>
</dbReference>
<accession>A0A952KFK3</accession>
<proteinExistence type="predicted"/>